<dbReference type="EMBL" id="MVGT01002634">
    <property type="protein sequence ID" value="OVA07163.1"/>
    <property type="molecule type" value="Genomic_DNA"/>
</dbReference>
<dbReference type="OMA" id="VPMVWKR"/>
<dbReference type="Proteomes" id="UP000195402">
    <property type="component" value="Unassembled WGS sequence"/>
</dbReference>
<reference evidence="2 3" key="1">
    <citation type="journal article" date="2017" name="Mol. Plant">
        <title>The Genome of Medicinal Plant Macleaya cordata Provides New Insights into Benzylisoquinoline Alkaloids Metabolism.</title>
        <authorList>
            <person name="Liu X."/>
            <person name="Liu Y."/>
            <person name="Huang P."/>
            <person name="Ma Y."/>
            <person name="Qing Z."/>
            <person name="Tang Q."/>
            <person name="Cao H."/>
            <person name="Cheng P."/>
            <person name="Zheng Y."/>
            <person name="Yuan Z."/>
            <person name="Zhou Y."/>
            <person name="Liu J."/>
            <person name="Tang Z."/>
            <person name="Zhuo Y."/>
            <person name="Zhang Y."/>
            <person name="Yu L."/>
            <person name="Huang J."/>
            <person name="Yang P."/>
            <person name="Peng Q."/>
            <person name="Zhang J."/>
            <person name="Jiang W."/>
            <person name="Zhang Z."/>
            <person name="Lin K."/>
            <person name="Ro D.K."/>
            <person name="Chen X."/>
            <person name="Xiong X."/>
            <person name="Shang Y."/>
            <person name="Huang S."/>
            <person name="Zeng J."/>
        </authorList>
    </citation>
    <scope>NUCLEOTIDE SEQUENCE [LARGE SCALE GENOMIC DNA]</scope>
    <source>
        <strain evidence="3">cv. BLH2017</strain>
        <tissue evidence="2">Root</tissue>
    </source>
</reference>
<proteinExistence type="predicted"/>
<evidence type="ECO:0000256" key="1">
    <source>
        <dbReference type="SAM" id="Phobius"/>
    </source>
</evidence>
<protein>
    <recommendedName>
        <fullName evidence="4">Transmembrane protein</fullName>
    </recommendedName>
</protein>
<name>A0A200Q9M4_MACCD</name>
<accession>A0A200Q9M4</accession>
<comment type="caution">
    <text evidence="2">The sequence shown here is derived from an EMBL/GenBank/DDBJ whole genome shotgun (WGS) entry which is preliminary data.</text>
</comment>
<dbReference type="InParanoid" id="A0A200Q9M4"/>
<dbReference type="STRING" id="56857.A0A200Q9M4"/>
<evidence type="ECO:0008006" key="4">
    <source>
        <dbReference type="Google" id="ProtNLM"/>
    </source>
</evidence>
<organism evidence="2 3">
    <name type="scientific">Macleaya cordata</name>
    <name type="common">Five-seeded plume-poppy</name>
    <name type="synonym">Bocconia cordata</name>
    <dbReference type="NCBI Taxonomy" id="56857"/>
    <lineage>
        <taxon>Eukaryota</taxon>
        <taxon>Viridiplantae</taxon>
        <taxon>Streptophyta</taxon>
        <taxon>Embryophyta</taxon>
        <taxon>Tracheophyta</taxon>
        <taxon>Spermatophyta</taxon>
        <taxon>Magnoliopsida</taxon>
        <taxon>Ranunculales</taxon>
        <taxon>Papaveraceae</taxon>
        <taxon>Papaveroideae</taxon>
        <taxon>Macleaya</taxon>
    </lineage>
</organism>
<keyword evidence="1" id="KW-0812">Transmembrane</keyword>
<dbReference type="OrthoDB" id="1997903at2759"/>
<evidence type="ECO:0000313" key="2">
    <source>
        <dbReference type="EMBL" id="OVA07163.1"/>
    </source>
</evidence>
<dbReference type="PANTHER" id="PTHR33133:SF5">
    <property type="entry name" value="OS08G0107100 PROTEIN"/>
    <property type="match status" value="1"/>
</dbReference>
<evidence type="ECO:0000313" key="3">
    <source>
        <dbReference type="Proteomes" id="UP000195402"/>
    </source>
</evidence>
<feature type="transmembrane region" description="Helical" evidence="1">
    <location>
        <begin position="278"/>
        <end position="306"/>
    </location>
</feature>
<feature type="transmembrane region" description="Helical" evidence="1">
    <location>
        <begin position="144"/>
        <end position="168"/>
    </location>
</feature>
<sequence>MEIREAKDLKLLGFFGIHVEAFKIIFSWRQIFTQITLLLILPLSFIFIVSLEISQIVFADLDIMVAEIELVSPNSLLQKELLNSFSSKMIGLWMFSAAYNFLLLIMSLLSTSAIIYTVACVYINDADINIDKVMNVVPKVLKRLMITFLWNLLIQLVFFSAVALLIMIIKFIVSVLFVSHPEFINFSFILLIIAMVLVIFYLTGFIYITLIWHLACVVSVLEEDLCGIEAMKKSKELIKGKLWVSLVNLIIFYGSLVMIQVASFAIKDKYSWGVLGKVMFGILSLLVILLMILVGLVVQSVIYFVCKYYHNEKIDKTSLENHLKAYLEGYVELEEPI</sequence>
<keyword evidence="1" id="KW-1133">Transmembrane helix</keyword>
<feature type="transmembrane region" description="Helical" evidence="1">
    <location>
        <begin position="90"/>
        <end position="123"/>
    </location>
</feature>
<feature type="transmembrane region" description="Helical" evidence="1">
    <location>
        <begin position="31"/>
        <end position="51"/>
    </location>
</feature>
<feature type="transmembrane region" description="Helical" evidence="1">
    <location>
        <begin position="242"/>
        <end position="266"/>
    </location>
</feature>
<keyword evidence="3" id="KW-1185">Reference proteome</keyword>
<dbReference type="AlphaFoldDB" id="A0A200Q9M4"/>
<keyword evidence="1" id="KW-0472">Membrane</keyword>
<feature type="transmembrane region" description="Helical" evidence="1">
    <location>
        <begin position="188"/>
        <end position="221"/>
    </location>
</feature>
<gene>
    <name evidence="2" type="ORF">BVC80_1289g84</name>
</gene>
<dbReference type="PANTHER" id="PTHR33133">
    <property type="entry name" value="OS08G0107100 PROTEIN-RELATED"/>
    <property type="match status" value="1"/>
</dbReference>